<evidence type="ECO:0000313" key="3">
    <source>
        <dbReference type="Proteomes" id="UP001292094"/>
    </source>
</evidence>
<evidence type="ECO:0000313" key="2">
    <source>
        <dbReference type="EMBL" id="KAK4302324.1"/>
    </source>
</evidence>
<sequence>MIGVCLVVTSEYWRKEGVTRQGSRSRSHALHPRPHRPTPSQTHALTDSRPHRLTPSQTHALTDSRPHRLTPSQIHTLTDTHP</sequence>
<dbReference type="AlphaFoldDB" id="A0AAE1P7I4"/>
<keyword evidence="3" id="KW-1185">Reference proteome</keyword>
<evidence type="ECO:0000256" key="1">
    <source>
        <dbReference type="SAM" id="MobiDB-lite"/>
    </source>
</evidence>
<feature type="compositionally biased region" description="Polar residues" evidence="1">
    <location>
        <begin position="70"/>
        <end position="82"/>
    </location>
</feature>
<reference evidence="2" key="1">
    <citation type="submission" date="2023-11" db="EMBL/GenBank/DDBJ databases">
        <title>Genome assemblies of two species of porcelain crab, Petrolisthes cinctipes and Petrolisthes manimaculis (Anomura: Porcellanidae).</title>
        <authorList>
            <person name="Angst P."/>
        </authorList>
    </citation>
    <scope>NUCLEOTIDE SEQUENCE</scope>
    <source>
        <strain evidence="2">PB745_02</strain>
        <tissue evidence="2">Gill</tissue>
    </source>
</reference>
<organism evidence="2 3">
    <name type="scientific">Petrolisthes manimaculis</name>
    <dbReference type="NCBI Taxonomy" id="1843537"/>
    <lineage>
        <taxon>Eukaryota</taxon>
        <taxon>Metazoa</taxon>
        <taxon>Ecdysozoa</taxon>
        <taxon>Arthropoda</taxon>
        <taxon>Crustacea</taxon>
        <taxon>Multicrustacea</taxon>
        <taxon>Malacostraca</taxon>
        <taxon>Eumalacostraca</taxon>
        <taxon>Eucarida</taxon>
        <taxon>Decapoda</taxon>
        <taxon>Pleocyemata</taxon>
        <taxon>Anomura</taxon>
        <taxon>Galatheoidea</taxon>
        <taxon>Porcellanidae</taxon>
        <taxon>Petrolisthes</taxon>
    </lineage>
</organism>
<feature type="compositionally biased region" description="Basic residues" evidence="1">
    <location>
        <begin position="23"/>
        <end position="36"/>
    </location>
</feature>
<protein>
    <submittedName>
        <fullName evidence="2">Uncharacterized protein</fullName>
    </submittedName>
</protein>
<proteinExistence type="predicted"/>
<name>A0AAE1P7I4_9EUCA</name>
<gene>
    <name evidence="2" type="ORF">Pmani_025574</name>
</gene>
<dbReference type="Proteomes" id="UP001292094">
    <property type="component" value="Unassembled WGS sequence"/>
</dbReference>
<feature type="region of interest" description="Disordered" evidence="1">
    <location>
        <begin position="16"/>
        <end position="82"/>
    </location>
</feature>
<dbReference type="EMBL" id="JAWZYT010002749">
    <property type="protein sequence ID" value="KAK4302324.1"/>
    <property type="molecule type" value="Genomic_DNA"/>
</dbReference>
<accession>A0AAE1P7I4</accession>
<comment type="caution">
    <text evidence="2">The sequence shown here is derived from an EMBL/GenBank/DDBJ whole genome shotgun (WGS) entry which is preliminary data.</text>
</comment>